<evidence type="ECO:0000259" key="3">
    <source>
        <dbReference type="Pfam" id="PF00750"/>
    </source>
</evidence>
<protein>
    <submittedName>
        <fullName evidence="4">Arginyl-tRNA synthetase</fullName>
        <ecNumber evidence="4">6.1.1.19</ecNumber>
    </submittedName>
</protein>
<keyword evidence="1" id="KW-0648">Protein biosynthesis</keyword>
<dbReference type="EMBL" id="UGRI01000001">
    <property type="protein sequence ID" value="SUA21075.1"/>
    <property type="molecule type" value="Genomic_DNA"/>
</dbReference>
<dbReference type="GO" id="GO:0006420">
    <property type="term" value="P:arginyl-tRNA aminoacylation"/>
    <property type="evidence" value="ECO:0007669"/>
    <property type="project" value="InterPro"/>
</dbReference>
<evidence type="ECO:0000313" key="4">
    <source>
        <dbReference type="EMBL" id="SUA21075.1"/>
    </source>
</evidence>
<evidence type="ECO:0000256" key="2">
    <source>
        <dbReference type="SAM" id="MobiDB-lite"/>
    </source>
</evidence>
<dbReference type="PANTHER" id="PTHR11956:SF5">
    <property type="entry name" value="ARGININE--TRNA LIGASE, CYTOPLASMIC"/>
    <property type="match status" value="1"/>
</dbReference>
<feature type="region of interest" description="Disordered" evidence="2">
    <location>
        <begin position="150"/>
        <end position="182"/>
    </location>
</feature>
<dbReference type="EC" id="6.1.1.19" evidence="4"/>
<comment type="similarity">
    <text evidence="1">Belongs to the class-I aminoacyl-tRNA synthetase family.</text>
</comment>
<keyword evidence="1 4" id="KW-0030">Aminoacyl-tRNA synthetase</keyword>
<dbReference type="GO" id="GO:0005524">
    <property type="term" value="F:ATP binding"/>
    <property type="evidence" value="ECO:0007669"/>
    <property type="project" value="UniProtKB-KW"/>
</dbReference>
<keyword evidence="1" id="KW-0067">ATP-binding</keyword>
<dbReference type="Pfam" id="PF00750">
    <property type="entry name" value="tRNA-synt_1d"/>
    <property type="match status" value="1"/>
</dbReference>
<dbReference type="AlphaFoldDB" id="A0A378VVM2"/>
<accession>A0A378VVM2</accession>
<proteinExistence type="inferred from homology"/>
<dbReference type="InterPro" id="IPR014729">
    <property type="entry name" value="Rossmann-like_a/b/a_fold"/>
</dbReference>
<name>A0A378VVM2_NEIGO</name>
<sequence length="182" mass="20040">MACLRYRIGRLKAGRLLYVVDHRQALHFEQLFTTSRKAGYLPENAKAEFIGFGTMMGKDGKPFKTRSGDTVKLVDLLTEAVERATALVKEKNPELGADEAAKIGKTVGIGAVKYADLSKTAPAIMCSTGTPCSHLKATPPLPAIRLHPRAKRVPQSRRMGRNRTDRFDRTTGKTACRRASEI</sequence>
<dbReference type="GO" id="GO:0004814">
    <property type="term" value="F:arginine-tRNA ligase activity"/>
    <property type="evidence" value="ECO:0007669"/>
    <property type="project" value="UniProtKB-EC"/>
</dbReference>
<dbReference type="InterPro" id="IPR001278">
    <property type="entry name" value="Arg-tRNA-ligase"/>
</dbReference>
<keyword evidence="1 4" id="KW-0436">Ligase</keyword>
<feature type="compositionally biased region" description="Basic residues" evidence="2">
    <location>
        <begin position="150"/>
        <end position="161"/>
    </location>
</feature>
<dbReference type="InterPro" id="IPR035684">
    <property type="entry name" value="ArgRS_core"/>
</dbReference>
<keyword evidence="1" id="KW-0547">Nucleotide-binding</keyword>
<reference evidence="4" key="1">
    <citation type="submission" date="2018-06" db="EMBL/GenBank/DDBJ databases">
        <authorList>
            <consortium name="Pathogen Informatics"/>
            <person name="Doyle S."/>
        </authorList>
    </citation>
    <scope>NUCLEOTIDE SEQUENCE [LARGE SCALE GENOMIC DNA]</scope>
    <source>
        <strain evidence="4">NCTC11421</strain>
    </source>
</reference>
<gene>
    <name evidence="4" type="primary">argS_3</name>
    <name evidence="4" type="ORF">NCTC11421_01183</name>
</gene>
<feature type="domain" description="Arginyl-tRNA synthetase catalytic core" evidence="3">
    <location>
        <begin position="1"/>
        <end position="119"/>
    </location>
</feature>
<feature type="compositionally biased region" description="Basic and acidic residues" evidence="2">
    <location>
        <begin position="162"/>
        <end position="171"/>
    </location>
</feature>
<organism evidence="4">
    <name type="scientific">Neisseria gonorrhoeae</name>
    <dbReference type="NCBI Taxonomy" id="485"/>
    <lineage>
        <taxon>Bacteria</taxon>
        <taxon>Pseudomonadati</taxon>
        <taxon>Pseudomonadota</taxon>
        <taxon>Betaproteobacteria</taxon>
        <taxon>Neisseriales</taxon>
        <taxon>Neisseriaceae</taxon>
        <taxon>Neisseria</taxon>
    </lineage>
</organism>
<dbReference type="Gene3D" id="3.40.50.620">
    <property type="entry name" value="HUPs"/>
    <property type="match status" value="1"/>
</dbReference>
<evidence type="ECO:0000256" key="1">
    <source>
        <dbReference type="RuleBase" id="RU363038"/>
    </source>
</evidence>
<dbReference type="PANTHER" id="PTHR11956">
    <property type="entry name" value="ARGINYL-TRNA SYNTHETASE"/>
    <property type="match status" value="1"/>
</dbReference>
<dbReference type="SUPFAM" id="SSF52374">
    <property type="entry name" value="Nucleotidylyl transferase"/>
    <property type="match status" value="1"/>
</dbReference>